<dbReference type="EMBL" id="KN407452">
    <property type="protein sequence ID" value="KHG17080.1"/>
    <property type="molecule type" value="Genomic_DNA"/>
</dbReference>
<gene>
    <name evidence="1" type="ORF">F383_23465</name>
</gene>
<evidence type="ECO:0000313" key="1">
    <source>
        <dbReference type="EMBL" id="KHG17080.1"/>
    </source>
</evidence>
<accession>A0A0B0NW65</accession>
<name>A0A0B0NW65_GOSAR</name>
<proteinExistence type="predicted"/>
<sequence>MTLVGKRFRDR</sequence>
<organism evidence="1 2">
    <name type="scientific">Gossypium arboreum</name>
    <name type="common">Tree cotton</name>
    <name type="synonym">Gossypium nanking</name>
    <dbReference type="NCBI Taxonomy" id="29729"/>
    <lineage>
        <taxon>Eukaryota</taxon>
        <taxon>Viridiplantae</taxon>
        <taxon>Streptophyta</taxon>
        <taxon>Embryophyta</taxon>
        <taxon>Tracheophyta</taxon>
        <taxon>Spermatophyta</taxon>
        <taxon>Magnoliopsida</taxon>
        <taxon>eudicotyledons</taxon>
        <taxon>Gunneridae</taxon>
        <taxon>Pentapetalae</taxon>
        <taxon>rosids</taxon>
        <taxon>malvids</taxon>
        <taxon>Malvales</taxon>
        <taxon>Malvaceae</taxon>
        <taxon>Malvoideae</taxon>
        <taxon>Gossypium</taxon>
    </lineage>
</organism>
<keyword evidence="2" id="KW-1185">Reference proteome</keyword>
<evidence type="ECO:0000313" key="2">
    <source>
        <dbReference type="Proteomes" id="UP000032142"/>
    </source>
</evidence>
<protein>
    <submittedName>
        <fullName evidence="1">Uncharacterized protein</fullName>
    </submittedName>
</protein>
<reference evidence="2" key="1">
    <citation type="submission" date="2014-09" db="EMBL/GenBank/DDBJ databases">
        <authorList>
            <person name="Mudge J."/>
            <person name="Ramaraj T."/>
            <person name="Lindquist I.E."/>
            <person name="Bharti A.K."/>
            <person name="Sundararajan A."/>
            <person name="Cameron C.T."/>
            <person name="Woodward J.E."/>
            <person name="May G.D."/>
            <person name="Brubaker C."/>
            <person name="Broadhvest J."/>
            <person name="Wilkins T.A."/>
        </authorList>
    </citation>
    <scope>NUCLEOTIDE SEQUENCE</scope>
    <source>
        <strain evidence="2">cv. AKA8401</strain>
    </source>
</reference>
<dbReference type="Proteomes" id="UP000032142">
    <property type="component" value="Unassembled WGS sequence"/>
</dbReference>